<proteinExistence type="predicted"/>
<dbReference type="OrthoDB" id="7559965at2"/>
<accession>A0A0B2BX01</accession>
<dbReference type="AlphaFoldDB" id="A0A0B2BX01"/>
<protein>
    <submittedName>
        <fullName evidence="1">Uncharacterized protein</fullName>
    </submittedName>
</protein>
<dbReference type="EMBL" id="JTDN01000004">
    <property type="protein sequence ID" value="KHL24163.1"/>
    <property type="molecule type" value="Genomic_DNA"/>
</dbReference>
<dbReference type="RefSeq" id="WP_039097961.1">
    <property type="nucleotide sequence ID" value="NZ_JTDN01000004.1"/>
</dbReference>
<evidence type="ECO:0000313" key="1">
    <source>
        <dbReference type="EMBL" id="KHL24163.1"/>
    </source>
</evidence>
<name>A0A0B2BX01_9SPHN</name>
<comment type="caution">
    <text evidence="1">The sequence shown here is derived from an EMBL/GenBank/DDBJ whole genome shotgun (WGS) entry which is preliminary data.</text>
</comment>
<keyword evidence="2" id="KW-1185">Reference proteome</keyword>
<dbReference type="STRING" id="1572751.PK98_15490"/>
<organism evidence="1 2">
    <name type="scientific">Croceibacterium mercuriale</name>
    <dbReference type="NCBI Taxonomy" id="1572751"/>
    <lineage>
        <taxon>Bacteria</taxon>
        <taxon>Pseudomonadati</taxon>
        <taxon>Pseudomonadota</taxon>
        <taxon>Alphaproteobacteria</taxon>
        <taxon>Sphingomonadales</taxon>
        <taxon>Erythrobacteraceae</taxon>
        <taxon>Croceibacterium</taxon>
    </lineage>
</organism>
<gene>
    <name evidence="1" type="ORF">PK98_15490</name>
</gene>
<reference evidence="1 2" key="1">
    <citation type="submission" date="2014-11" db="EMBL/GenBank/DDBJ databases">
        <title>Draft genome sequence of Kirrobacter mercurialis.</title>
        <authorList>
            <person name="Coil D.A."/>
            <person name="Eisen J.A."/>
        </authorList>
    </citation>
    <scope>NUCLEOTIDE SEQUENCE [LARGE SCALE GENOMIC DNA]</scope>
    <source>
        <strain evidence="1 2">Coronado</strain>
    </source>
</reference>
<evidence type="ECO:0000313" key="2">
    <source>
        <dbReference type="Proteomes" id="UP000030988"/>
    </source>
</evidence>
<dbReference type="Proteomes" id="UP000030988">
    <property type="component" value="Unassembled WGS sequence"/>
</dbReference>
<sequence>MIVALLLSQAAIAAAPTFTLPELPDAVLAEQRGGVRLPSGIDLALTVNTQTAVNGNVVLQTVFSIVDGAPTVTVLTPEDGRTVAAPVAGAGTATVGGAAPVVTYDRQHGLQVTGANSAIPVQFGKGTAASSAPLQGLQAIDPTRPVRTDAGTVSQTGETAVRSVDLVAPDLTISHLVGNAFGSAIANARNDATIDTQTTLSIDLRNAGPDVLGSAMLRVEGVALDALGSRM</sequence>